<dbReference type="InterPro" id="IPR011990">
    <property type="entry name" value="TPR-like_helical_dom_sf"/>
</dbReference>
<dbReference type="Gene3D" id="2.60.40.790">
    <property type="match status" value="1"/>
</dbReference>
<evidence type="ECO:0000256" key="2">
    <source>
        <dbReference type="SAM" id="MobiDB-lite"/>
    </source>
</evidence>
<evidence type="ECO:0000313" key="6">
    <source>
        <dbReference type="Proteomes" id="UP001149090"/>
    </source>
</evidence>
<dbReference type="PANTHER" id="PTHR11102:SF147">
    <property type="entry name" value="SEL1L ADAPTOR SUBUNIT OF ERAD E3 UBIQUITIN LIGASE"/>
    <property type="match status" value="1"/>
</dbReference>
<evidence type="ECO:0000256" key="1">
    <source>
        <dbReference type="ARBA" id="ARBA00038101"/>
    </source>
</evidence>
<dbReference type="SMART" id="SM00671">
    <property type="entry name" value="SEL1"/>
    <property type="match status" value="5"/>
</dbReference>
<proteinExistence type="inferred from homology"/>
<feature type="compositionally biased region" description="Basic and acidic residues" evidence="2">
    <location>
        <begin position="297"/>
        <end position="330"/>
    </location>
</feature>
<organism evidence="5 6">
    <name type="scientific">Anaeramoeba ignava</name>
    <name type="common">Anaerobic marine amoeba</name>
    <dbReference type="NCBI Taxonomy" id="1746090"/>
    <lineage>
        <taxon>Eukaryota</taxon>
        <taxon>Metamonada</taxon>
        <taxon>Anaeramoebidae</taxon>
        <taxon>Anaeramoeba</taxon>
    </lineage>
</organism>
<dbReference type="Proteomes" id="UP001149090">
    <property type="component" value="Unassembled WGS sequence"/>
</dbReference>
<dbReference type="OrthoDB" id="2384430at2759"/>
<evidence type="ECO:0000256" key="3">
    <source>
        <dbReference type="SAM" id="Phobius"/>
    </source>
</evidence>
<reference evidence="5" key="1">
    <citation type="submission" date="2022-10" db="EMBL/GenBank/DDBJ databases">
        <title>Novel sulphate-reducing endosymbionts in the free-living metamonad Anaeramoeba.</title>
        <authorList>
            <person name="Jerlstrom-Hultqvist J."/>
            <person name="Cepicka I."/>
            <person name="Gallot-Lavallee L."/>
            <person name="Salas-Leiva D."/>
            <person name="Curtis B.A."/>
            <person name="Zahonova K."/>
            <person name="Pipaliya S."/>
            <person name="Dacks J."/>
            <person name="Roger A.J."/>
        </authorList>
    </citation>
    <scope>NUCLEOTIDE SEQUENCE</scope>
    <source>
        <strain evidence="5">BMAN</strain>
    </source>
</reference>
<dbReference type="PROSITE" id="PS51203">
    <property type="entry name" value="CS"/>
    <property type="match status" value="1"/>
</dbReference>
<dbReference type="InterPro" id="IPR050767">
    <property type="entry name" value="Sel1_AlgK"/>
</dbReference>
<name>A0A9Q0LMM8_ANAIG</name>
<dbReference type="Pfam" id="PF08238">
    <property type="entry name" value="Sel1"/>
    <property type="match status" value="4"/>
</dbReference>
<evidence type="ECO:0000259" key="4">
    <source>
        <dbReference type="PROSITE" id="PS51203"/>
    </source>
</evidence>
<keyword evidence="3" id="KW-0472">Membrane</keyword>
<keyword evidence="6" id="KW-1185">Reference proteome</keyword>
<dbReference type="AlphaFoldDB" id="A0A9Q0LMM8"/>
<dbReference type="EMBL" id="JAPDFW010000065">
    <property type="protein sequence ID" value="KAJ5075325.1"/>
    <property type="molecule type" value="Genomic_DNA"/>
</dbReference>
<comment type="caution">
    <text evidence="5">The sequence shown here is derived from an EMBL/GenBank/DDBJ whole genome shotgun (WGS) entry which is preliminary data.</text>
</comment>
<sequence length="375" mass="43496">MALQYYEFSQSGNHLTVKMFLPQNTSQEDLEIEITNNSLRVALKNDDPLIEGSLFEEVSRTYYTIENDIQFLIHLEKQNEDIWPLVIFDHLNGKMDSNSEYLLFDYYEEREEFEKAFEFLLSSAKKSHYESTFEIAKLYFEGSVQYEIEPNHREALKWWEISAKLGNGESQLMAGNHYTFGDGCPIDYRKAEKYYNQAIKNKNREALFYLGRLYFEGGSGIQQSFEKAAELWIKASEYNHPEAIFQLGLLYMNGNGVAKDIKKAESLIKKAKEIEPSLEIPHEMLVELSETSQTPKPQKDEKPEIDLTKQEEKKDSKKDSKQEEKKDSKNVTKKKCSLKSYIIGGVVIAIIAGATYFAYEKSKGKSDDQIKKRRF</sequence>
<evidence type="ECO:0000313" key="5">
    <source>
        <dbReference type="EMBL" id="KAJ5075325.1"/>
    </source>
</evidence>
<dbReference type="InterPro" id="IPR006597">
    <property type="entry name" value="Sel1-like"/>
</dbReference>
<keyword evidence="3" id="KW-1133">Transmembrane helix</keyword>
<accession>A0A9Q0LMM8</accession>
<dbReference type="GO" id="GO:0005789">
    <property type="term" value="C:endoplasmic reticulum membrane"/>
    <property type="evidence" value="ECO:0007669"/>
    <property type="project" value="TreeGrafter"/>
</dbReference>
<dbReference type="InterPro" id="IPR008978">
    <property type="entry name" value="HSP20-like_chaperone"/>
</dbReference>
<dbReference type="SUPFAM" id="SSF81901">
    <property type="entry name" value="HCP-like"/>
    <property type="match status" value="1"/>
</dbReference>
<dbReference type="CDD" id="cd06467">
    <property type="entry name" value="p23_NUDC_like"/>
    <property type="match status" value="1"/>
</dbReference>
<keyword evidence="3" id="KW-0812">Transmembrane</keyword>
<feature type="transmembrane region" description="Helical" evidence="3">
    <location>
        <begin position="341"/>
        <end position="359"/>
    </location>
</feature>
<dbReference type="InterPro" id="IPR007052">
    <property type="entry name" value="CS_dom"/>
</dbReference>
<feature type="domain" description="CS" evidence="4">
    <location>
        <begin position="1"/>
        <end position="87"/>
    </location>
</feature>
<dbReference type="SUPFAM" id="SSF49764">
    <property type="entry name" value="HSP20-like chaperones"/>
    <property type="match status" value="1"/>
</dbReference>
<gene>
    <name evidence="5" type="ORF">M0811_07295</name>
</gene>
<comment type="similarity">
    <text evidence="1">Belongs to the sel-1 family.</text>
</comment>
<dbReference type="GO" id="GO:0036503">
    <property type="term" value="P:ERAD pathway"/>
    <property type="evidence" value="ECO:0007669"/>
    <property type="project" value="TreeGrafter"/>
</dbReference>
<dbReference type="Pfam" id="PF04969">
    <property type="entry name" value="CS"/>
    <property type="match status" value="1"/>
</dbReference>
<dbReference type="Gene3D" id="1.25.40.10">
    <property type="entry name" value="Tetratricopeptide repeat domain"/>
    <property type="match status" value="1"/>
</dbReference>
<dbReference type="PANTHER" id="PTHR11102">
    <property type="entry name" value="SEL-1-LIKE PROTEIN"/>
    <property type="match status" value="1"/>
</dbReference>
<protein>
    <submittedName>
        <fullName evidence="5">Sel1l adaptor subunit of erad e3 ubiquitin ligase</fullName>
    </submittedName>
</protein>
<dbReference type="OMA" id="NEANAMH"/>
<feature type="region of interest" description="Disordered" evidence="2">
    <location>
        <begin position="289"/>
        <end position="334"/>
    </location>
</feature>